<dbReference type="Gene3D" id="3.40.50.1820">
    <property type="entry name" value="alpha/beta hydrolase"/>
    <property type="match status" value="1"/>
</dbReference>
<dbReference type="PROSITE" id="PS50075">
    <property type="entry name" value="CARRIER"/>
    <property type="match status" value="1"/>
</dbReference>
<evidence type="ECO:0000256" key="2">
    <source>
        <dbReference type="ARBA" id="ARBA00022553"/>
    </source>
</evidence>
<dbReference type="GO" id="GO:0043041">
    <property type="term" value="P:amino acid activation for nonribosomal peptide biosynthetic process"/>
    <property type="evidence" value="ECO:0007669"/>
    <property type="project" value="TreeGrafter"/>
</dbReference>
<dbReference type="GeneID" id="6137366"/>
<dbReference type="PANTHER" id="PTHR45527:SF1">
    <property type="entry name" value="FATTY ACID SYNTHASE"/>
    <property type="match status" value="1"/>
</dbReference>
<dbReference type="InterPro" id="IPR020845">
    <property type="entry name" value="AMP-binding_CS"/>
</dbReference>
<dbReference type="InterPro" id="IPR042099">
    <property type="entry name" value="ANL_N_sf"/>
</dbReference>
<dbReference type="Pfam" id="PF00975">
    <property type="entry name" value="Thioesterase"/>
    <property type="match status" value="1"/>
</dbReference>
<dbReference type="Pfam" id="PF00501">
    <property type="entry name" value="AMP-binding"/>
    <property type="match status" value="1"/>
</dbReference>
<dbReference type="Gene3D" id="3.40.50.12780">
    <property type="entry name" value="N-terminal domain of ligase-like"/>
    <property type="match status" value="1"/>
</dbReference>
<dbReference type="eggNOG" id="COG1020">
    <property type="taxonomic scope" value="Bacteria"/>
</dbReference>
<dbReference type="SUPFAM" id="SSF160582">
    <property type="entry name" value="MbtH-like"/>
    <property type="match status" value="1"/>
</dbReference>
<dbReference type="GO" id="GO:0031177">
    <property type="term" value="F:phosphopantetheine binding"/>
    <property type="evidence" value="ECO:0007669"/>
    <property type="project" value="InterPro"/>
</dbReference>
<evidence type="ECO:0000313" key="6">
    <source>
        <dbReference type="Proteomes" id="UP000006589"/>
    </source>
</evidence>
<dbReference type="GO" id="GO:0005737">
    <property type="term" value="C:cytoplasm"/>
    <property type="evidence" value="ECO:0007669"/>
    <property type="project" value="TreeGrafter"/>
</dbReference>
<feature type="region of interest" description="Disordered" evidence="3">
    <location>
        <begin position="87"/>
        <end position="108"/>
    </location>
</feature>
<dbReference type="InterPro" id="IPR045851">
    <property type="entry name" value="AMP-bd_C_sf"/>
</dbReference>
<dbReference type="InterPro" id="IPR036736">
    <property type="entry name" value="ACP-like_sf"/>
</dbReference>
<dbReference type="SUPFAM" id="SSF47336">
    <property type="entry name" value="ACP-like"/>
    <property type="match status" value="1"/>
</dbReference>
<evidence type="ECO:0000259" key="4">
    <source>
        <dbReference type="PROSITE" id="PS50075"/>
    </source>
</evidence>
<dbReference type="InterPro" id="IPR020806">
    <property type="entry name" value="PKS_PP-bd"/>
</dbReference>
<dbReference type="STRING" id="426355.Mrad2831_1347"/>
<accession>B1M3P6</accession>
<organism evidence="5 6">
    <name type="scientific">Methylobacterium radiotolerans (strain ATCC 27329 / DSM 1819 / JCM 2831 / NBRC 15690 / NCIMB 10815 / 0-1)</name>
    <dbReference type="NCBI Taxonomy" id="426355"/>
    <lineage>
        <taxon>Bacteria</taxon>
        <taxon>Pseudomonadati</taxon>
        <taxon>Pseudomonadota</taxon>
        <taxon>Alphaproteobacteria</taxon>
        <taxon>Hyphomicrobiales</taxon>
        <taxon>Methylobacteriaceae</taxon>
        <taxon>Methylobacterium</taxon>
    </lineage>
</organism>
<dbReference type="Proteomes" id="UP000006589">
    <property type="component" value="Chromosome"/>
</dbReference>
<dbReference type="InterPro" id="IPR001031">
    <property type="entry name" value="Thioesterase"/>
</dbReference>
<dbReference type="FunFam" id="3.40.50.980:FF:000001">
    <property type="entry name" value="Non-ribosomal peptide synthetase"/>
    <property type="match status" value="1"/>
</dbReference>
<dbReference type="SMART" id="SM00823">
    <property type="entry name" value="PKS_PP"/>
    <property type="match status" value="1"/>
</dbReference>
<name>B1M3P6_METRJ</name>
<dbReference type="InterPro" id="IPR010071">
    <property type="entry name" value="AA_adenyl_dom"/>
</dbReference>
<dbReference type="InterPro" id="IPR025110">
    <property type="entry name" value="AMP-bd_C"/>
</dbReference>
<dbReference type="Gene3D" id="3.30.300.30">
    <property type="match status" value="1"/>
</dbReference>
<feature type="domain" description="Carrier" evidence="4">
    <location>
        <begin position="624"/>
        <end position="700"/>
    </location>
</feature>
<dbReference type="PROSITE" id="PS00012">
    <property type="entry name" value="PHOSPHOPANTETHEINE"/>
    <property type="match status" value="1"/>
</dbReference>
<dbReference type="GO" id="GO:0044550">
    <property type="term" value="P:secondary metabolite biosynthetic process"/>
    <property type="evidence" value="ECO:0007669"/>
    <property type="project" value="TreeGrafter"/>
</dbReference>
<dbReference type="RefSeq" id="WP_012318334.1">
    <property type="nucleotide sequence ID" value="NC_010505.1"/>
</dbReference>
<dbReference type="Pfam" id="PF00550">
    <property type="entry name" value="PP-binding"/>
    <property type="match status" value="1"/>
</dbReference>
<dbReference type="OrthoDB" id="9803968at2"/>
<dbReference type="InterPro" id="IPR000873">
    <property type="entry name" value="AMP-dep_synth/lig_dom"/>
</dbReference>
<evidence type="ECO:0000256" key="3">
    <source>
        <dbReference type="SAM" id="MobiDB-lite"/>
    </source>
</evidence>
<gene>
    <name evidence="5" type="ordered locus">Mrad2831_1347</name>
</gene>
<dbReference type="Pfam" id="PF13193">
    <property type="entry name" value="AMP-binding_C"/>
    <property type="match status" value="1"/>
</dbReference>
<evidence type="ECO:0000313" key="5">
    <source>
        <dbReference type="EMBL" id="ACB23345.1"/>
    </source>
</evidence>
<dbReference type="InterPro" id="IPR006162">
    <property type="entry name" value="Ppantetheine_attach_site"/>
</dbReference>
<dbReference type="KEGG" id="mrd:Mrad2831_1347"/>
<protein>
    <submittedName>
        <fullName evidence="5">Amino acid adenylation domain protein</fullName>
    </submittedName>
</protein>
<evidence type="ECO:0000256" key="1">
    <source>
        <dbReference type="ARBA" id="ARBA00022450"/>
    </source>
</evidence>
<dbReference type="NCBIfam" id="TIGR01733">
    <property type="entry name" value="AA-adenyl-dom"/>
    <property type="match status" value="1"/>
</dbReference>
<proteinExistence type="predicted"/>
<feature type="region of interest" description="Disordered" evidence="3">
    <location>
        <begin position="606"/>
        <end position="629"/>
    </location>
</feature>
<dbReference type="InterPro" id="IPR009081">
    <property type="entry name" value="PP-bd_ACP"/>
</dbReference>
<keyword evidence="1" id="KW-0596">Phosphopantetheine</keyword>
<sequence>MDQQAGQEASAEAGAGAIAGAMAGTIAGTAAEPAADWTFEPVVVAFDRAGHGAFWPAGRALPAGWTRAYGPCGIAAARDWIADPARATEAAPEAAPEATPASALAPDADRESVPARLARLAAAEPERPAVLFGTRTLTRGELDTRAGALAAGLAARGIGRGHRVAVALERAPETIVALLGVLRAGAAFLPVDPAYPAARVRAMLADAGIAQCLTTAAIAARLELPAGVARLDPAALEAAALEAAALEAAADGPRPALPEPGDAAYLIYTSGSTGTPKGVLVEHGPLAMHCRTTAEAYAMDAESRELHVLPFAFDGAHERWMTPLVAGGCIVLRGPELWTAAETLAQIRRHRVTHAGFPTSFIGQLAEWAERLGEAPPVQVYSFGGEGMPRETFARLGRALKPRLLINGYGPTECVISPLVWAVPPDATFAEPYAPIGGPVGARAAYVLGPDLEPVADGETGELYIGGGLARGYWERPALTAERFLPDPFAAGGGRMYRTGDRVRRRPDGTLAFAGRADDQVKIRGHRIEIGEVEAALRALPGVAEAAILRREGPAGAYLAGYVVPSRGRRPEPGRLRAGLARTLPEPMVPASLTILDRLPVTANGKVDRNALPDPAADDRRGRPPGTATERRLAGIWSECLGFPVRVADRRFFELGGDSLSALRLVARLRLIAPRGGIGVADLLRDPTIAELAARIDAGSEAADAEGLAPLVRLSAGRPESGRPLLVLFPGLLVSTREYEPLVAHLGPEQEAHGFLCASLVEAVRPLPAVAELADAYAERVRDLMRGRAGSCVFLGWSWGGVLAYETARRLGPDCPLDWVGMLDACALEANFAPGAGRPIEPAERAAHEALVEAWLARAPMRAHWEALRARMDPEATVQFLRFLAAEPQPLPADGPEVGSRERMLWTLVDHAIQFRALRLEPGTVPIRSFAAADSRARGLPVIDWAPLTDRLLGVETVPDTDHLDIVLSPHLHDRIAALTAPAAEAPALSPARAPAWTAA</sequence>
<dbReference type="PATRIC" id="fig|426355.14.peg.1383"/>
<dbReference type="SUPFAM" id="SSF56801">
    <property type="entry name" value="Acetyl-CoA synthetase-like"/>
    <property type="match status" value="1"/>
</dbReference>
<dbReference type="InterPro" id="IPR029058">
    <property type="entry name" value="AB_hydrolase_fold"/>
</dbReference>
<keyword evidence="2" id="KW-0597">Phosphoprotein</keyword>
<feature type="compositionally biased region" description="Basic and acidic residues" evidence="3">
    <location>
        <begin position="606"/>
        <end position="622"/>
    </location>
</feature>
<dbReference type="SUPFAM" id="SSF53474">
    <property type="entry name" value="alpha/beta-Hydrolases"/>
    <property type="match status" value="1"/>
</dbReference>
<dbReference type="EMBL" id="CP001001">
    <property type="protein sequence ID" value="ACB23345.1"/>
    <property type="molecule type" value="Genomic_DNA"/>
</dbReference>
<dbReference type="InterPro" id="IPR038020">
    <property type="entry name" value="MbtH-like_sf"/>
</dbReference>
<dbReference type="PROSITE" id="PS00455">
    <property type="entry name" value="AMP_BINDING"/>
    <property type="match status" value="1"/>
</dbReference>
<dbReference type="Gene3D" id="3.90.820.10">
    <property type="entry name" value="Structural Genomics, Unknown Function 30-nov-00 1gh9 Mol_id"/>
    <property type="match status" value="1"/>
</dbReference>
<dbReference type="Gene3D" id="1.10.1200.10">
    <property type="entry name" value="ACP-like"/>
    <property type="match status" value="1"/>
</dbReference>
<dbReference type="AlphaFoldDB" id="B1M3P6"/>
<feature type="compositionally biased region" description="Low complexity" evidence="3">
    <location>
        <begin position="87"/>
        <end position="106"/>
    </location>
</feature>
<reference evidence="5 6" key="1">
    <citation type="submission" date="2008-03" db="EMBL/GenBank/DDBJ databases">
        <title>Complete sequence of chromosome of Methylobacterium radiotolerans JCM 2831.</title>
        <authorList>
            <consortium name="US DOE Joint Genome Institute"/>
            <person name="Copeland A."/>
            <person name="Lucas S."/>
            <person name="Lapidus A."/>
            <person name="Glavina del Rio T."/>
            <person name="Dalin E."/>
            <person name="Tice H."/>
            <person name="Bruce D."/>
            <person name="Goodwin L."/>
            <person name="Pitluck S."/>
            <person name="Kiss H."/>
            <person name="Brettin T."/>
            <person name="Detter J.C."/>
            <person name="Han C."/>
            <person name="Kuske C.R."/>
            <person name="Schmutz J."/>
            <person name="Larimer F."/>
            <person name="Land M."/>
            <person name="Hauser L."/>
            <person name="Kyrpides N."/>
            <person name="Mikhailova N."/>
            <person name="Marx C.J."/>
            <person name="Richardson P."/>
        </authorList>
    </citation>
    <scope>NUCLEOTIDE SEQUENCE [LARGE SCALE GENOMIC DNA]</scope>
    <source>
        <strain evidence="6">ATCC 27329 / DSM 1819 / JCM 2831 / NBRC 15690 / NCIMB 10815 / 0-1</strain>
    </source>
</reference>
<dbReference type="PANTHER" id="PTHR45527">
    <property type="entry name" value="NONRIBOSOMAL PEPTIDE SYNTHETASE"/>
    <property type="match status" value="1"/>
</dbReference>
<dbReference type="HOGENOM" id="CLU_000022_2_13_5"/>